<evidence type="ECO:0000256" key="1">
    <source>
        <dbReference type="SAM" id="MobiDB-lite"/>
    </source>
</evidence>
<protein>
    <submittedName>
        <fullName evidence="2">Uncharacterized protein</fullName>
    </submittedName>
</protein>
<feature type="compositionally biased region" description="Polar residues" evidence="1">
    <location>
        <begin position="1"/>
        <end position="11"/>
    </location>
</feature>
<comment type="caution">
    <text evidence="2">The sequence shown here is derived from an EMBL/GenBank/DDBJ whole genome shotgun (WGS) entry which is preliminary data.</text>
</comment>
<dbReference type="Proteomes" id="UP001454036">
    <property type="component" value="Unassembled WGS sequence"/>
</dbReference>
<dbReference type="AlphaFoldDB" id="A0AAV3PW52"/>
<evidence type="ECO:0000313" key="3">
    <source>
        <dbReference type="Proteomes" id="UP001454036"/>
    </source>
</evidence>
<proteinExistence type="predicted"/>
<organism evidence="2 3">
    <name type="scientific">Lithospermum erythrorhizon</name>
    <name type="common">Purple gromwell</name>
    <name type="synonym">Lithospermum officinale var. erythrorhizon</name>
    <dbReference type="NCBI Taxonomy" id="34254"/>
    <lineage>
        <taxon>Eukaryota</taxon>
        <taxon>Viridiplantae</taxon>
        <taxon>Streptophyta</taxon>
        <taxon>Embryophyta</taxon>
        <taxon>Tracheophyta</taxon>
        <taxon>Spermatophyta</taxon>
        <taxon>Magnoliopsida</taxon>
        <taxon>eudicotyledons</taxon>
        <taxon>Gunneridae</taxon>
        <taxon>Pentapetalae</taxon>
        <taxon>asterids</taxon>
        <taxon>lamiids</taxon>
        <taxon>Boraginales</taxon>
        <taxon>Boraginaceae</taxon>
        <taxon>Boraginoideae</taxon>
        <taxon>Lithospermeae</taxon>
        <taxon>Lithospermum</taxon>
    </lineage>
</organism>
<keyword evidence="3" id="KW-1185">Reference proteome</keyword>
<feature type="region of interest" description="Disordered" evidence="1">
    <location>
        <begin position="1"/>
        <end position="41"/>
    </location>
</feature>
<dbReference type="EMBL" id="BAABME010002768">
    <property type="protein sequence ID" value="GAA0156014.1"/>
    <property type="molecule type" value="Genomic_DNA"/>
</dbReference>
<accession>A0AAV3PW52</accession>
<evidence type="ECO:0000313" key="2">
    <source>
        <dbReference type="EMBL" id="GAA0156014.1"/>
    </source>
</evidence>
<reference evidence="2 3" key="1">
    <citation type="submission" date="2024-01" db="EMBL/GenBank/DDBJ databases">
        <title>The complete chloroplast genome sequence of Lithospermum erythrorhizon: insights into the phylogenetic relationship among Boraginaceae species and the maternal lineages of purple gromwells.</title>
        <authorList>
            <person name="Okada T."/>
            <person name="Watanabe K."/>
        </authorList>
    </citation>
    <scope>NUCLEOTIDE SEQUENCE [LARGE SCALE GENOMIC DNA]</scope>
</reference>
<name>A0AAV3PW52_LITER</name>
<sequence length="69" mass="7730">MTASPENSPAANGSLKKIETDTKFQSNNNNPPNNSTYNQDTNPIRITTYILNGDNYLECDQYVHMFICG</sequence>
<gene>
    <name evidence="2" type="ORF">LIER_13607</name>
</gene>